<keyword evidence="1" id="KW-1133">Transmembrane helix</keyword>
<reference evidence="2" key="1">
    <citation type="submission" date="2014-09" db="EMBL/GenBank/DDBJ databases">
        <authorList>
            <person name="Magalhaes I.L.F."/>
            <person name="Oliveira U."/>
            <person name="Santos F.R."/>
            <person name="Vidigal T.H.D.A."/>
            <person name="Brescovit A.D."/>
            <person name="Santos A.J."/>
        </authorList>
    </citation>
    <scope>NUCLEOTIDE SEQUENCE</scope>
    <source>
        <tissue evidence="2">Shoot tissue taken approximately 20 cm above the soil surface</tissue>
    </source>
</reference>
<reference evidence="2" key="2">
    <citation type="journal article" date="2015" name="Data Brief">
        <title>Shoot transcriptome of the giant reed, Arundo donax.</title>
        <authorList>
            <person name="Barrero R.A."/>
            <person name="Guerrero F.D."/>
            <person name="Moolhuijzen P."/>
            <person name="Goolsby J.A."/>
            <person name="Tidwell J."/>
            <person name="Bellgard S.E."/>
            <person name="Bellgard M.I."/>
        </authorList>
    </citation>
    <scope>NUCLEOTIDE SEQUENCE</scope>
    <source>
        <tissue evidence="2">Shoot tissue taken approximately 20 cm above the soil surface</tissue>
    </source>
</reference>
<evidence type="ECO:0000313" key="2">
    <source>
        <dbReference type="EMBL" id="JAD75021.1"/>
    </source>
</evidence>
<proteinExistence type="predicted"/>
<sequence>MLYLSIISWHAIKVIIKGPYLTNCKQIDIPEFLKIKEIWIREGNTLGIEMHLLINCFSSFFLHIALITYICGVCLLLKVYFAGHMKWI</sequence>
<keyword evidence="1" id="KW-0812">Transmembrane</keyword>
<protein>
    <submittedName>
        <fullName evidence="2">Uncharacterized protein</fullName>
    </submittedName>
</protein>
<dbReference type="EMBL" id="GBRH01222874">
    <property type="protein sequence ID" value="JAD75021.1"/>
    <property type="molecule type" value="Transcribed_RNA"/>
</dbReference>
<name>A0A0A9CHH9_ARUDO</name>
<evidence type="ECO:0000256" key="1">
    <source>
        <dbReference type="SAM" id="Phobius"/>
    </source>
</evidence>
<feature type="transmembrane region" description="Helical" evidence="1">
    <location>
        <begin position="60"/>
        <end position="81"/>
    </location>
</feature>
<dbReference type="AlphaFoldDB" id="A0A0A9CHH9"/>
<accession>A0A0A9CHH9</accession>
<keyword evidence="1" id="KW-0472">Membrane</keyword>
<organism evidence="2">
    <name type="scientific">Arundo donax</name>
    <name type="common">Giant reed</name>
    <name type="synonym">Donax arundinaceus</name>
    <dbReference type="NCBI Taxonomy" id="35708"/>
    <lineage>
        <taxon>Eukaryota</taxon>
        <taxon>Viridiplantae</taxon>
        <taxon>Streptophyta</taxon>
        <taxon>Embryophyta</taxon>
        <taxon>Tracheophyta</taxon>
        <taxon>Spermatophyta</taxon>
        <taxon>Magnoliopsida</taxon>
        <taxon>Liliopsida</taxon>
        <taxon>Poales</taxon>
        <taxon>Poaceae</taxon>
        <taxon>PACMAD clade</taxon>
        <taxon>Arundinoideae</taxon>
        <taxon>Arundineae</taxon>
        <taxon>Arundo</taxon>
    </lineage>
</organism>